<keyword evidence="1" id="KW-0732">Signal</keyword>
<dbReference type="NCBIfam" id="NF047637">
    <property type="entry name" value="lipo_CC0125"/>
    <property type="match status" value="1"/>
</dbReference>
<protein>
    <submittedName>
        <fullName evidence="2">Uncharacterized protein</fullName>
    </submittedName>
</protein>
<dbReference type="EMBL" id="JAAMOW010000005">
    <property type="protein sequence ID" value="NGY05176.1"/>
    <property type="molecule type" value="Genomic_DNA"/>
</dbReference>
<dbReference type="AlphaFoldDB" id="A0A6M2BRF8"/>
<name>A0A6M2BRF8_9GAMM</name>
<comment type="caution">
    <text evidence="2">The sequence shown here is derived from an EMBL/GenBank/DDBJ whole genome shotgun (WGS) entry which is preliminary data.</text>
</comment>
<keyword evidence="3" id="KW-1185">Reference proteome</keyword>
<reference evidence="2 3" key="1">
    <citation type="journal article" date="2014" name="Int. J. Syst. Evol. Microbiol.">
        <title>Solimonas terrae sp. nov., isolated from soil.</title>
        <authorList>
            <person name="Kim S.J."/>
            <person name="Moon J.Y."/>
            <person name="Weon H.Y."/>
            <person name="Ahn J.H."/>
            <person name="Chen W.M."/>
            <person name="Kwon S.W."/>
        </authorList>
    </citation>
    <scope>NUCLEOTIDE SEQUENCE [LARGE SCALE GENOMIC DNA]</scope>
    <source>
        <strain evidence="2 3">KIS83-12</strain>
    </source>
</reference>
<dbReference type="PROSITE" id="PS51257">
    <property type="entry name" value="PROKAR_LIPOPROTEIN"/>
    <property type="match status" value="1"/>
</dbReference>
<feature type="signal peptide" evidence="1">
    <location>
        <begin position="1"/>
        <end position="19"/>
    </location>
</feature>
<feature type="chain" id="PRO_5026894193" evidence="1">
    <location>
        <begin position="20"/>
        <end position="165"/>
    </location>
</feature>
<proteinExistence type="predicted"/>
<accession>A0A6M2BRF8</accession>
<gene>
    <name evidence="2" type="ORF">G7Y85_10385</name>
</gene>
<evidence type="ECO:0000313" key="2">
    <source>
        <dbReference type="EMBL" id="NGY05176.1"/>
    </source>
</evidence>
<evidence type="ECO:0000313" key="3">
    <source>
        <dbReference type="Proteomes" id="UP000472676"/>
    </source>
</evidence>
<evidence type="ECO:0000256" key="1">
    <source>
        <dbReference type="SAM" id="SignalP"/>
    </source>
</evidence>
<sequence>MKRRDFLAVLATVMLAACATTTPYQPIHDGYGYQDQRIEANRFRVTFTGSSATPRQTVENYLLYHAAELTLNSGNDYFVITQSSTSANGKGGPGLSLGFGGVSFGSHSGLGLGVGTSTGGDQVEYSAQAEIVTYKGKKPDDNPQAFDAREVKQNLDAKIMRPASP</sequence>
<dbReference type="RefSeq" id="WP_166256059.1">
    <property type="nucleotide sequence ID" value="NZ_JAAMOW010000005.1"/>
</dbReference>
<organism evidence="2 3">
    <name type="scientific">Solimonas terrae</name>
    <dbReference type="NCBI Taxonomy" id="1396819"/>
    <lineage>
        <taxon>Bacteria</taxon>
        <taxon>Pseudomonadati</taxon>
        <taxon>Pseudomonadota</taxon>
        <taxon>Gammaproteobacteria</taxon>
        <taxon>Nevskiales</taxon>
        <taxon>Nevskiaceae</taxon>
        <taxon>Solimonas</taxon>
    </lineage>
</organism>
<dbReference type="Proteomes" id="UP000472676">
    <property type="component" value="Unassembled WGS sequence"/>
</dbReference>